<reference evidence="2" key="1">
    <citation type="submission" date="2023-08" db="EMBL/GenBank/DDBJ databases">
        <title>Reference Genome Resource for the Citrus Pathogen Phytophthora citrophthora.</title>
        <authorList>
            <person name="Moller H."/>
            <person name="Coetzee B."/>
            <person name="Rose L.J."/>
            <person name="Van Niekerk J.M."/>
        </authorList>
    </citation>
    <scope>NUCLEOTIDE SEQUENCE</scope>
    <source>
        <strain evidence="2">STE-U-9442</strain>
    </source>
</reference>
<dbReference type="AlphaFoldDB" id="A0AAD9FY04"/>
<keyword evidence="3" id="KW-1185">Reference proteome</keyword>
<feature type="compositionally biased region" description="Polar residues" evidence="1">
    <location>
        <begin position="28"/>
        <end position="39"/>
    </location>
</feature>
<accession>A0AAD9FY04</accession>
<comment type="caution">
    <text evidence="2">The sequence shown here is derived from an EMBL/GenBank/DDBJ whole genome shotgun (WGS) entry which is preliminary data.</text>
</comment>
<feature type="region of interest" description="Disordered" evidence="1">
    <location>
        <begin position="15"/>
        <end position="39"/>
    </location>
</feature>
<organism evidence="2 3">
    <name type="scientific">Phytophthora citrophthora</name>
    <dbReference type="NCBI Taxonomy" id="4793"/>
    <lineage>
        <taxon>Eukaryota</taxon>
        <taxon>Sar</taxon>
        <taxon>Stramenopiles</taxon>
        <taxon>Oomycota</taxon>
        <taxon>Peronosporomycetes</taxon>
        <taxon>Peronosporales</taxon>
        <taxon>Peronosporaceae</taxon>
        <taxon>Phytophthora</taxon>
    </lineage>
</organism>
<protein>
    <recommendedName>
        <fullName evidence="4">Phospholipase D</fullName>
    </recommendedName>
</protein>
<evidence type="ECO:0008006" key="4">
    <source>
        <dbReference type="Google" id="ProtNLM"/>
    </source>
</evidence>
<gene>
    <name evidence="2" type="ORF">P3T76_016458</name>
</gene>
<proteinExistence type="predicted"/>
<sequence>MLTLETDKMQVPWSFSSILDGDDDSESNSRNGKSNGTNVAMQQHLLKATDGFLTEEEIIASRGGSRRSDLATYSVSNAVTTISVTKEFFDSVYDDLTATKEDDRVLLAAWNTDLVPFKPDVDPTGAKSNFDIVFGNVVKRGGDVKILGWANKFLFFQDVKINKLPKSGINDGNALFIFDDRLPYGLSSQHQKTLVIAAGNSTDKDDQPVAYVGGIDLSKDRWDIDENDQATVGGGKISNPQIKARATWTLRDEENNNVGGAK</sequence>
<evidence type="ECO:0000256" key="1">
    <source>
        <dbReference type="SAM" id="MobiDB-lite"/>
    </source>
</evidence>
<dbReference type="Proteomes" id="UP001259832">
    <property type="component" value="Unassembled WGS sequence"/>
</dbReference>
<evidence type="ECO:0000313" key="3">
    <source>
        <dbReference type="Proteomes" id="UP001259832"/>
    </source>
</evidence>
<dbReference type="EMBL" id="JASMQC010000149">
    <property type="protein sequence ID" value="KAK1928077.1"/>
    <property type="molecule type" value="Genomic_DNA"/>
</dbReference>
<evidence type="ECO:0000313" key="2">
    <source>
        <dbReference type="EMBL" id="KAK1928077.1"/>
    </source>
</evidence>
<name>A0AAD9FY04_9STRA</name>